<dbReference type="Proteomes" id="UP000193642">
    <property type="component" value="Unassembled WGS sequence"/>
</dbReference>
<organism evidence="1 2">
    <name type="scientific">Rhizoclosmatium globosum</name>
    <dbReference type="NCBI Taxonomy" id="329046"/>
    <lineage>
        <taxon>Eukaryota</taxon>
        <taxon>Fungi</taxon>
        <taxon>Fungi incertae sedis</taxon>
        <taxon>Chytridiomycota</taxon>
        <taxon>Chytridiomycota incertae sedis</taxon>
        <taxon>Chytridiomycetes</taxon>
        <taxon>Chytridiales</taxon>
        <taxon>Chytriomycetaceae</taxon>
        <taxon>Rhizoclosmatium</taxon>
    </lineage>
</organism>
<keyword evidence="2" id="KW-1185">Reference proteome</keyword>
<protein>
    <submittedName>
        <fullName evidence="1">Uncharacterized protein</fullName>
    </submittedName>
</protein>
<name>A0A1Y2AHW9_9FUNG</name>
<proteinExistence type="predicted"/>
<accession>A0A1Y2AHW9</accession>
<evidence type="ECO:0000313" key="1">
    <source>
        <dbReference type="EMBL" id="ORY22062.1"/>
    </source>
</evidence>
<gene>
    <name evidence="1" type="ORF">BCR33DRAFT_749184</name>
</gene>
<comment type="caution">
    <text evidence="1">The sequence shown here is derived from an EMBL/GenBank/DDBJ whole genome shotgun (WGS) entry which is preliminary data.</text>
</comment>
<reference evidence="1 2" key="1">
    <citation type="submission" date="2016-07" db="EMBL/GenBank/DDBJ databases">
        <title>Pervasive Adenine N6-methylation of Active Genes in Fungi.</title>
        <authorList>
            <consortium name="DOE Joint Genome Institute"/>
            <person name="Mondo S.J."/>
            <person name="Dannebaum R.O."/>
            <person name="Kuo R.C."/>
            <person name="Labutti K."/>
            <person name="Haridas S."/>
            <person name="Kuo A."/>
            <person name="Salamov A."/>
            <person name="Ahrendt S.R."/>
            <person name="Lipzen A."/>
            <person name="Sullivan W."/>
            <person name="Andreopoulos W.B."/>
            <person name="Clum A."/>
            <person name="Lindquist E."/>
            <person name="Daum C."/>
            <person name="Ramamoorthy G.K."/>
            <person name="Gryganskyi A."/>
            <person name="Culley D."/>
            <person name="Magnuson J.K."/>
            <person name="James T.Y."/>
            <person name="O'Malley M.A."/>
            <person name="Stajich J.E."/>
            <person name="Spatafora J.W."/>
            <person name="Visel A."/>
            <person name="Grigoriev I.V."/>
        </authorList>
    </citation>
    <scope>NUCLEOTIDE SEQUENCE [LARGE SCALE GENOMIC DNA]</scope>
    <source>
        <strain evidence="1 2">JEL800</strain>
    </source>
</reference>
<evidence type="ECO:0000313" key="2">
    <source>
        <dbReference type="Proteomes" id="UP000193642"/>
    </source>
</evidence>
<sequence length="137" mass="15384">MVVRENRKRNGIRVAVKKPQNRKSINVEDSAGMIKEPFVITIDSPNSASEVIAGNYICDPEAAIGFDEEPLEANSMNSALNLWGGGPQPMSDEEFQKFLQDESEDLFAKINLAFNHRGYVPGLVEQVEAWWNREPSF</sequence>
<dbReference type="AlphaFoldDB" id="A0A1Y2AHW9"/>
<dbReference type="EMBL" id="MCGO01000187">
    <property type="protein sequence ID" value="ORY22062.1"/>
    <property type="molecule type" value="Genomic_DNA"/>
</dbReference>